<comment type="caution">
    <text evidence="1">The sequence shown here is derived from an EMBL/GenBank/DDBJ whole genome shotgun (WGS) entry which is preliminary data.</text>
</comment>
<reference evidence="1 2" key="1">
    <citation type="submission" date="2018-06" db="EMBL/GenBank/DDBJ databases">
        <title>Genomic Encyclopedia of Archaeal and Bacterial Type Strains, Phase II (KMG-II): from individual species to whole genera.</title>
        <authorList>
            <person name="Goeker M."/>
        </authorList>
    </citation>
    <scope>NUCLEOTIDE SEQUENCE [LARGE SCALE GENOMIC DNA]</scope>
    <source>
        <strain evidence="1 2">DSM 18774</strain>
    </source>
</reference>
<evidence type="ECO:0000313" key="1">
    <source>
        <dbReference type="EMBL" id="PZX47616.1"/>
    </source>
</evidence>
<protein>
    <submittedName>
        <fullName evidence="1">Uncharacterized protein</fullName>
    </submittedName>
</protein>
<gene>
    <name evidence="1" type="ORF">LX76_04462</name>
</gene>
<proteinExistence type="predicted"/>
<evidence type="ECO:0000313" key="2">
    <source>
        <dbReference type="Proteomes" id="UP000249538"/>
    </source>
</evidence>
<name>A0A2W7QJY1_9RHOB</name>
<dbReference type="RefSeq" id="WP_170139760.1">
    <property type="nucleotide sequence ID" value="NZ_QKZS01000033.1"/>
</dbReference>
<accession>A0A2W7QJY1</accession>
<dbReference type="Proteomes" id="UP000249538">
    <property type="component" value="Unassembled WGS sequence"/>
</dbReference>
<sequence length="57" mass="6739">MMTYSESAEGVEITKQRALQEIRRHGLDREEDVQEFLDDCGDREVYEASDVLRWLGY</sequence>
<organism evidence="1 2">
    <name type="scientific">Cereibacter changlensis</name>
    <dbReference type="NCBI Taxonomy" id="402884"/>
    <lineage>
        <taxon>Bacteria</taxon>
        <taxon>Pseudomonadati</taxon>
        <taxon>Pseudomonadota</taxon>
        <taxon>Alphaproteobacteria</taxon>
        <taxon>Rhodobacterales</taxon>
        <taxon>Paracoccaceae</taxon>
        <taxon>Cereibacter</taxon>
    </lineage>
</organism>
<dbReference type="EMBL" id="QKZS01000033">
    <property type="protein sequence ID" value="PZX47616.1"/>
    <property type="molecule type" value="Genomic_DNA"/>
</dbReference>
<dbReference type="AlphaFoldDB" id="A0A2W7QJY1"/>